<dbReference type="GeneID" id="83156134"/>
<dbReference type="STRING" id="213810.RUM_14060"/>
<dbReference type="Proteomes" id="UP000007054">
    <property type="component" value="Chromosome"/>
</dbReference>
<accession>D4LD23</accession>
<dbReference type="BioCyc" id="RCHA213810:RUM_RS06840-MONOMER"/>
<dbReference type="EMBL" id="FP929052">
    <property type="protein sequence ID" value="CBL17518.1"/>
    <property type="molecule type" value="Genomic_DNA"/>
</dbReference>
<sequence length="61" mass="6791">MPIFLRQHGTNYVELVKQEWDIATGGSVLSLTDEDGKTSEYQQVTREEAADIMTYPASLVG</sequence>
<name>D4LD23_RUMC1</name>
<dbReference type="RefSeq" id="WP_015558425.1">
    <property type="nucleotide sequence ID" value="NC_021039.1"/>
</dbReference>
<protein>
    <submittedName>
        <fullName evidence="1">Uncharacterized protein</fullName>
    </submittedName>
</protein>
<evidence type="ECO:0000313" key="1">
    <source>
        <dbReference type="EMBL" id="CBL17518.1"/>
    </source>
</evidence>
<evidence type="ECO:0000313" key="2">
    <source>
        <dbReference type="Proteomes" id="UP000007054"/>
    </source>
</evidence>
<keyword evidence="2" id="KW-1185">Reference proteome</keyword>
<proteinExistence type="predicted"/>
<reference evidence="1" key="1">
    <citation type="submission" date="2010-03" db="EMBL/GenBank/DDBJ databases">
        <title>The genome sequence of Ruminococcus sp. 18P13.</title>
        <authorList>
            <consortium name="metaHIT consortium -- http://www.metahit.eu/"/>
            <person name="Pajon A."/>
            <person name="Turner K."/>
            <person name="Parkhill J."/>
            <person name="Bernalier A."/>
        </authorList>
    </citation>
    <scope>NUCLEOTIDE SEQUENCE [LARGE SCALE GENOMIC DNA]</scope>
    <source>
        <strain evidence="1">Type strain: 18P13</strain>
    </source>
</reference>
<gene>
    <name evidence="1" type="ordered locus">RUM_14060</name>
</gene>
<organism evidence="1 2">
    <name type="scientific">Ruminococcus champanellensis (strain DSM 18848 / JCM 17042 / KCTC 15320 / 18P13)</name>
    <dbReference type="NCBI Taxonomy" id="213810"/>
    <lineage>
        <taxon>Bacteria</taxon>
        <taxon>Bacillati</taxon>
        <taxon>Bacillota</taxon>
        <taxon>Clostridia</taxon>
        <taxon>Eubacteriales</taxon>
        <taxon>Oscillospiraceae</taxon>
        <taxon>Ruminococcus</taxon>
    </lineage>
</organism>
<dbReference type="PATRIC" id="fig|213810.4.peg.1301"/>
<dbReference type="HOGENOM" id="CLU_2919952_0_0_9"/>
<reference evidence="1" key="2">
    <citation type="submission" date="2010-03" db="EMBL/GenBank/DDBJ databases">
        <authorList>
            <person name="Pajon A."/>
        </authorList>
    </citation>
    <scope>NUCLEOTIDE SEQUENCE</scope>
    <source>
        <strain evidence="1">Type strain: 18P13</strain>
    </source>
</reference>
<dbReference type="AlphaFoldDB" id="D4LD23"/>
<dbReference type="KEGG" id="rch:RUM_14060"/>